<name>A0ACB8RW74_9AGAM</name>
<proteinExistence type="predicted"/>
<evidence type="ECO:0000313" key="2">
    <source>
        <dbReference type="Proteomes" id="UP000814033"/>
    </source>
</evidence>
<evidence type="ECO:0000313" key="1">
    <source>
        <dbReference type="EMBL" id="KAI0048433.1"/>
    </source>
</evidence>
<sequence length="225" mass="22405">MRFAVAAVLAGVATVAQAHFQLQFPEPRGPFVEDDEPTFCDGYAQAVSNRTTFPLSGGFFTLNSEHPTWNVAVLISTAQDPASFNDFNNATGGNQLAKNFVSAQGEGVFCLPLDLSHTGVSGVADGANVTIQVLFNGGDGSLYQCADLTLSSTASISAACSNGTSSSSSASASPSATSPASGSSGAPSASAPSTSTSTTPNGARTLAVASSACLLGAIVALALAL</sequence>
<keyword evidence="2" id="KW-1185">Reference proteome</keyword>
<reference evidence="1" key="1">
    <citation type="submission" date="2021-02" db="EMBL/GenBank/DDBJ databases">
        <authorList>
            <consortium name="DOE Joint Genome Institute"/>
            <person name="Ahrendt S."/>
            <person name="Looney B.P."/>
            <person name="Miyauchi S."/>
            <person name="Morin E."/>
            <person name="Drula E."/>
            <person name="Courty P.E."/>
            <person name="Chicoki N."/>
            <person name="Fauchery L."/>
            <person name="Kohler A."/>
            <person name="Kuo A."/>
            <person name="Labutti K."/>
            <person name="Pangilinan J."/>
            <person name="Lipzen A."/>
            <person name="Riley R."/>
            <person name="Andreopoulos W."/>
            <person name="He G."/>
            <person name="Johnson J."/>
            <person name="Barry K.W."/>
            <person name="Grigoriev I.V."/>
            <person name="Nagy L."/>
            <person name="Hibbett D."/>
            <person name="Henrissat B."/>
            <person name="Matheny P.B."/>
            <person name="Labbe J."/>
            <person name="Martin F."/>
        </authorList>
    </citation>
    <scope>NUCLEOTIDE SEQUENCE</scope>
    <source>
        <strain evidence="1">FP105234-sp</strain>
    </source>
</reference>
<reference evidence="1" key="2">
    <citation type="journal article" date="2022" name="New Phytol.">
        <title>Evolutionary transition to the ectomycorrhizal habit in the genomes of a hyperdiverse lineage of mushroom-forming fungi.</title>
        <authorList>
            <person name="Looney B."/>
            <person name="Miyauchi S."/>
            <person name="Morin E."/>
            <person name="Drula E."/>
            <person name="Courty P.E."/>
            <person name="Kohler A."/>
            <person name="Kuo A."/>
            <person name="LaButti K."/>
            <person name="Pangilinan J."/>
            <person name="Lipzen A."/>
            <person name="Riley R."/>
            <person name="Andreopoulos W."/>
            <person name="He G."/>
            <person name="Johnson J."/>
            <person name="Nolan M."/>
            <person name="Tritt A."/>
            <person name="Barry K.W."/>
            <person name="Grigoriev I.V."/>
            <person name="Nagy L.G."/>
            <person name="Hibbett D."/>
            <person name="Henrissat B."/>
            <person name="Matheny P.B."/>
            <person name="Labbe J."/>
            <person name="Martin F.M."/>
        </authorList>
    </citation>
    <scope>NUCLEOTIDE SEQUENCE</scope>
    <source>
        <strain evidence="1">FP105234-sp</strain>
    </source>
</reference>
<dbReference type="EMBL" id="MU275887">
    <property type="protein sequence ID" value="KAI0048433.1"/>
    <property type="molecule type" value="Genomic_DNA"/>
</dbReference>
<comment type="caution">
    <text evidence="1">The sequence shown here is derived from an EMBL/GenBank/DDBJ whole genome shotgun (WGS) entry which is preliminary data.</text>
</comment>
<protein>
    <submittedName>
        <fullName evidence="1">Uncharacterized protein</fullName>
    </submittedName>
</protein>
<gene>
    <name evidence="1" type="ORF">FA95DRAFT_1076790</name>
</gene>
<organism evidence="1 2">
    <name type="scientific">Auriscalpium vulgare</name>
    <dbReference type="NCBI Taxonomy" id="40419"/>
    <lineage>
        <taxon>Eukaryota</taxon>
        <taxon>Fungi</taxon>
        <taxon>Dikarya</taxon>
        <taxon>Basidiomycota</taxon>
        <taxon>Agaricomycotina</taxon>
        <taxon>Agaricomycetes</taxon>
        <taxon>Russulales</taxon>
        <taxon>Auriscalpiaceae</taxon>
        <taxon>Auriscalpium</taxon>
    </lineage>
</organism>
<accession>A0ACB8RW74</accession>
<dbReference type="Proteomes" id="UP000814033">
    <property type="component" value="Unassembled WGS sequence"/>
</dbReference>